<organism evidence="1 2">
    <name type="scientific">Rhodopseudomonas palustris</name>
    <dbReference type="NCBI Taxonomy" id="1076"/>
    <lineage>
        <taxon>Bacteria</taxon>
        <taxon>Pseudomonadati</taxon>
        <taxon>Pseudomonadota</taxon>
        <taxon>Alphaproteobacteria</taxon>
        <taxon>Hyphomicrobiales</taxon>
        <taxon>Nitrobacteraceae</taxon>
        <taxon>Rhodopseudomonas</taxon>
    </lineage>
</organism>
<evidence type="ECO:0000313" key="2">
    <source>
        <dbReference type="Proteomes" id="UP000285523"/>
    </source>
</evidence>
<dbReference type="RefSeq" id="WP_119857956.1">
    <property type="nucleotide sequence ID" value="NZ_QYYD01000019.1"/>
</dbReference>
<dbReference type="Proteomes" id="UP000285523">
    <property type="component" value="Unassembled WGS sequence"/>
</dbReference>
<name>A0A418V2C2_RHOPL</name>
<dbReference type="AlphaFoldDB" id="A0A418V2C2"/>
<accession>A0A418V2C2</accession>
<dbReference type="EMBL" id="QYYD01000019">
    <property type="protein sequence ID" value="RJF70203.1"/>
    <property type="molecule type" value="Genomic_DNA"/>
</dbReference>
<gene>
    <name evidence="1" type="ORF">D4Q52_18050</name>
</gene>
<reference evidence="1 2" key="1">
    <citation type="submission" date="2018-09" db="EMBL/GenBank/DDBJ databases">
        <title>Draft genome sequence of Rhodopseudomonas palustris 2.1.18.</title>
        <authorList>
            <person name="Robertson S.L."/>
            <person name="Meyer T.E."/>
            <person name="Kyndt J.A."/>
        </authorList>
    </citation>
    <scope>NUCLEOTIDE SEQUENCE [LARGE SCALE GENOMIC DNA]</scope>
    <source>
        <strain evidence="1 2">2.1.18</strain>
    </source>
</reference>
<comment type="caution">
    <text evidence="1">The sequence shown here is derived from an EMBL/GenBank/DDBJ whole genome shotgun (WGS) entry which is preliminary data.</text>
</comment>
<dbReference type="OrthoDB" id="9128538at2"/>
<evidence type="ECO:0000313" key="1">
    <source>
        <dbReference type="EMBL" id="RJF70203.1"/>
    </source>
</evidence>
<protein>
    <submittedName>
        <fullName evidence="1">Uncharacterized protein</fullName>
    </submittedName>
</protein>
<proteinExistence type="predicted"/>
<sequence>METQLEQSDISNVFGMNHPQQMYVKLGWELNALMRSMSVWKDNEAAPEALFHAFNTAITAWHISDWLWQYQPDARSRIATKFEFVFEETPTGIKRGLERFQDAVVLHCDELRVCREVATGSKHMRKTKTDPNIKAQAVWSKVVDPAGFAKPGDLVMSLRIKNKDKETDAELAFIEVFSFWERLMTELGIFTRDAKLLDKIIKVS</sequence>